<evidence type="ECO:0000256" key="12">
    <source>
        <dbReference type="PROSITE-ProRule" id="PRU00267"/>
    </source>
</evidence>
<keyword evidence="12" id="KW-0539">Nucleus</keyword>
<keyword evidence="6" id="KW-0699">rRNA-binding</keyword>
<dbReference type="Pfam" id="PF00505">
    <property type="entry name" value="HMG_box"/>
    <property type="match status" value="1"/>
</dbReference>
<dbReference type="GO" id="GO:0006412">
    <property type="term" value="P:translation"/>
    <property type="evidence" value="ECO:0007669"/>
    <property type="project" value="InterPro"/>
</dbReference>
<feature type="coiled-coil region" evidence="13">
    <location>
        <begin position="602"/>
        <end position="654"/>
    </location>
</feature>
<proteinExistence type="inferred from homology"/>
<dbReference type="SUPFAM" id="SSF55874">
    <property type="entry name" value="ATPase domain of HSP90 chaperone/DNA topoisomerase II/histidine kinase"/>
    <property type="match status" value="1"/>
</dbReference>
<dbReference type="AlphaFoldDB" id="A0A195CNX3"/>
<protein>
    <recommendedName>
        <fullName evidence="10">Large ribosomal subunit protein uL18</fullName>
    </recommendedName>
    <alternativeName>
        <fullName evidence="11">60S ribosomal protein L5</fullName>
    </alternativeName>
</protein>
<dbReference type="InterPro" id="IPR005485">
    <property type="entry name" value="Rbsml_uL18_euk_arch"/>
</dbReference>
<dbReference type="GO" id="GO:0008097">
    <property type="term" value="F:5S rRNA binding"/>
    <property type="evidence" value="ECO:0007669"/>
    <property type="project" value="InterPro"/>
</dbReference>
<sequence>MPILALDIRTVKLITTTQIITSVYAVVKELIENSIDADANNIEINLVCKPIDNGTSLIEVKDNGYGISKEDTPFMGLPSYTSKITNFEDLNVLRTFGFRGEALSAVCAVAEVTIITKTKEDNVGTSYIMNNDGQIVNSESCHRSIGTTVQVRNLFKQVPVRRQIIMNMKKANQTIKLLETLMQCFGICKPNVRIQFRVNNNVIFTKPSLNNIKEAMNHILGRKIMSSMEWIESKDIEFTLELMLPSRKVKDLSEISHSDLHYILVNNRPIKHKDLEKLVNNLILQYFEQESYRKKMVFLVYITLSPMDIDVNLEPNKDAILFKDQNKVLNAVDKCIRKFYGLKATDITEQNLSLDTSACYEDYASNLNDNIADVEWPACKKRKIQERDVQENIVKEKSILISDSNEHKKSLQNEQQNDNETRNQKHHEKELTLITHIQPPNLSDSDSNDTFPTTTVIMDKIIDEKLTLSQLPVVDLGEDFDLTEEIGNSDISMNKNENKENIQEKKQITMETWSKGHVNGLKGGTDIKSDIAIEKSNDNLNNKLDEILESDRAHVDHKDLKFLKHVRLQVAKENPTLTTATETARKITDFWKQLSSEERGYYRDIAQEEEKEHQRREKAKEKVDANKIISEKNKNRLLQLFEKMKNTKNEKKENLNMRTIVPWIIDRAKIITRSGFESEHIIGRLTSNLWVATICEQMWIVDITGLMKGLKVTDIDTNKGFVKVVKNKQYFKRYQVKFKRRREGKTDYYARKRLTIQDKNKYNTPKYRLIVRLSNKDITCQVAYSRIEGDRIVCAAYSHELPKYGVKVGLTNYASAYCTGLLLARRLLKKLGLDTLYVGSAQVTGDEYNVEELDDGPGAFRCYLDTGLMRTTTGARVFGAMKGAVDGGLNIPHSVKRFPGYDVESKTFNADVHRQHIFAQHVANYMRTLEEEDDEAFKRQFSQYIKNGISANDIENIYKKAHEAIRANPEHTKVTREKPVIKKRWNRAKLSLSERKNRVAQKKASFLKTLEEAEV</sequence>
<dbReference type="InterPro" id="IPR025607">
    <property type="entry name" value="Ribosomal_uL18_C_euk"/>
</dbReference>
<dbReference type="GO" id="GO:0030983">
    <property type="term" value="F:mismatched DNA binding"/>
    <property type="evidence" value="ECO:0007669"/>
    <property type="project" value="InterPro"/>
</dbReference>
<dbReference type="Gene3D" id="3.30.230.10">
    <property type="match status" value="1"/>
</dbReference>
<evidence type="ECO:0000256" key="3">
    <source>
        <dbReference type="ARBA" id="ARBA00006082"/>
    </source>
</evidence>
<keyword evidence="13" id="KW-0175">Coiled coil</keyword>
<feature type="region of interest" description="Disordered" evidence="14">
    <location>
        <begin position="404"/>
        <end position="427"/>
    </location>
</feature>
<evidence type="ECO:0000256" key="14">
    <source>
        <dbReference type="SAM" id="MobiDB-lite"/>
    </source>
</evidence>
<dbReference type="InterPro" id="IPR013507">
    <property type="entry name" value="DNA_mismatch_S5_2-like"/>
</dbReference>
<dbReference type="PROSITE" id="PS50118">
    <property type="entry name" value="HMG_BOX_2"/>
    <property type="match status" value="1"/>
</dbReference>
<keyword evidence="7" id="KW-0694">RNA-binding</keyword>
<dbReference type="PROSITE" id="PS00058">
    <property type="entry name" value="DNA_MISMATCH_REPAIR_1"/>
    <property type="match status" value="1"/>
</dbReference>
<reference evidence="16 17" key="1">
    <citation type="submission" date="2016-03" db="EMBL/GenBank/DDBJ databases">
        <title>Cyphomyrmex costatus WGS genome.</title>
        <authorList>
            <person name="Nygaard S."/>
            <person name="Hu H."/>
            <person name="Boomsma J."/>
            <person name="Zhang G."/>
        </authorList>
    </citation>
    <scope>NUCLEOTIDE SEQUENCE [LARGE SCALE GENOMIC DNA]</scope>
    <source>
        <strain evidence="16">MS0001</strain>
        <tissue evidence="16">Whole body</tissue>
    </source>
</reference>
<dbReference type="Pfam" id="PF13589">
    <property type="entry name" value="HATPase_c_3"/>
    <property type="match status" value="1"/>
</dbReference>
<dbReference type="InterPro" id="IPR036910">
    <property type="entry name" value="HMG_box_dom_sf"/>
</dbReference>
<dbReference type="GO" id="GO:0000027">
    <property type="term" value="P:ribosomal large subunit assembly"/>
    <property type="evidence" value="ECO:0007669"/>
    <property type="project" value="TreeGrafter"/>
</dbReference>
<dbReference type="Gene3D" id="3.30.565.10">
    <property type="entry name" value="Histidine kinase-like ATPase, C-terminal domain"/>
    <property type="match status" value="1"/>
</dbReference>
<dbReference type="PRINTS" id="PR00058">
    <property type="entry name" value="RIBOSOMALL5"/>
</dbReference>
<dbReference type="CDD" id="cd00432">
    <property type="entry name" value="Ribosomal_L18_L5e"/>
    <property type="match status" value="1"/>
</dbReference>
<dbReference type="HAMAP" id="MF_01337_A">
    <property type="entry name" value="Ribosomal_uL18_A"/>
    <property type="match status" value="1"/>
</dbReference>
<evidence type="ECO:0000256" key="13">
    <source>
        <dbReference type="SAM" id="Coils"/>
    </source>
</evidence>
<dbReference type="CDD" id="cd16926">
    <property type="entry name" value="HATPase_MutL-MLH-PMS-like"/>
    <property type="match status" value="1"/>
</dbReference>
<dbReference type="GO" id="GO:0006298">
    <property type="term" value="P:mismatch repair"/>
    <property type="evidence" value="ECO:0007669"/>
    <property type="project" value="InterPro"/>
</dbReference>
<dbReference type="GO" id="GO:0022625">
    <property type="term" value="C:cytosolic large ribosomal subunit"/>
    <property type="evidence" value="ECO:0007669"/>
    <property type="project" value="TreeGrafter"/>
</dbReference>
<organism evidence="16 17">
    <name type="scientific">Cyphomyrmex costatus</name>
    <dbReference type="NCBI Taxonomy" id="456900"/>
    <lineage>
        <taxon>Eukaryota</taxon>
        <taxon>Metazoa</taxon>
        <taxon>Ecdysozoa</taxon>
        <taxon>Arthropoda</taxon>
        <taxon>Hexapoda</taxon>
        <taxon>Insecta</taxon>
        <taxon>Pterygota</taxon>
        <taxon>Neoptera</taxon>
        <taxon>Endopterygota</taxon>
        <taxon>Hymenoptera</taxon>
        <taxon>Apocrita</taxon>
        <taxon>Aculeata</taxon>
        <taxon>Formicoidea</taxon>
        <taxon>Formicidae</taxon>
        <taxon>Myrmicinae</taxon>
        <taxon>Cyphomyrmex</taxon>
    </lineage>
</organism>
<evidence type="ECO:0000256" key="8">
    <source>
        <dbReference type="ARBA" id="ARBA00022980"/>
    </source>
</evidence>
<dbReference type="InterPro" id="IPR014762">
    <property type="entry name" value="DNA_mismatch_repair_CS"/>
</dbReference>
<dbReference type="GO" id="GO:0005634">
    <property type="term" value="C:nucleus"/>
    <property type="evidence" value="ECO:0007669"/>
    <property type="project" value="UniProtKB-UniRule"/>
</dbReference>
<dbReference type="SUPFAM" id="SSF47095">
    <property type="entry name" value="HMG-box"/>
    <property type="match status" value="1"/>
</dbReference>
<comment type="function">
    <text evidence="1">Component of the ribosome, a large ribonucleoprotein complex responsible for the synthesis of proteins in the cell. The small ribosomal subunit (SSU) binds messenger RNAs (mRNAs) and translates the encoded message by selecting cognate aminoacyl-transfer RNA (tRNA) molecules. The large subunit (LSU) contains the ribosomal catalytic site termed the peptidyl transferase center (PTC), which catalyzes the formation of peptide bonds, thereby polymerizing the amino acids delivered by tRNAs into a polypeptide chain. The nascent polypeptides leave the ribosome through a tunnel in the LSU and interact with protein factors that function in enzymatic processing, targeting, and the membrane insertion of nascent chains at the exit of the ribosomal tunnel.</text>
</comment>
<dbReference type="Pfam" id="PF17144">
    <property type="entry name" value="Ribosomal_L5e"/>
    <property type="match status" value="1"/>
</dbReference>
<dbReference type="Pfam" id="PF14204">
    <property type="entry name" value="Ribosomal_L18_c"/>
    <property type="match status" value="1"/>
</dbReference>
<dbReference type="Gene3D" id="1.10.30.10">
    <property type="entry name" value="High mobility group box domain"/>
    <property type="match status" value="1"/>
</dbReference>
<evidence type="ECO:0000259" key="15">
    <source>
        <dbReference type="PROSITE" id="PS50118"/>
    </source>
</evidence>
<dbReference type="FunFam" id="3.30.565.10:FF:000017">
    <property type="entry name" value="PMS1 homolog 1, mismatch repair system component"/>
    <property type="match status" value="1"/>
</dbReference>
<dbReference type="InterPro" id="IPR009071">
    <property type="entry name" value="HMG_box_dom"/>
</dbReference>
<dbReference type="CDD" id="cd00084">
    <property type="entry name" value="HMG-box_SF"/>
    <property type="match status" value="1"/>
</dbReference>
<dbReference type="FunFam" id="3.30.420.100:FF:000002">
    <property type="entry name" value="60S ribosomal protein L5"/>
    <property type="match status" value="1"/>
</dbReference>
<evidence type="ECO:0000256" key="2">
    <source>
        <dbReference type="ARBA" id="ARBA00004496"/>
    </source>
</evidence>
<dbReference type="Pfam" id="PF01119">
    <property type="entry name" value="DNA_mis_repair"/>
    <property type="match status" value="1"/>
</dbReference>
<evidence type="ECO:0000256" key="4">
    <source>
        <dbReference type="ARBA" id="ARBA00007116"/>
    </source>
</evidence>
<evidence type="ECO:0000313" key="17">
    <source>
        <dbReference type="Proteomes" id="UP000078542"/>
    </source>
</evidence>
<dbReference type="EMBL" id="KQ977513">
    <property type="protein sequence ID" value="KYN02177.1"/>
    <property type="molecule type" value="Genomic_DNA"/>
</dbReference>
<dbReference type="STRING" id="456900.A0A195CNX3"/>
<dbReference type="Proteomes" id="UP000078542">
    <property type="component" value="Unassembled WGS sequence"/>
</dbReference>
<evidence type="ECO:0000256" key="5">
    <source>
        <dbReference type="ARBA" id="ARBA00022490"/>
    </source>
</evidence>
<dbReference type="PANTHER" id="PTHR23410">
    <property type="entry name" value="RIBOSOMAL PROTEIN L5-RELATED"/>
    <property type="match status" value="1"/>
</dbReference>
<dbReference type="SUPFAM" id="SSF53137">
    <property type="entry name" value="Translational machinery components"/>
    <property type="match status" value="1"/>
</dbReference>
<dbReference type="InterPro" id="IPR002099">
    <property type="entry name" value="MutL/Mlh/PMS"/>
</dbReference>
<feature type="domain" description="HMG box" evidence="15">
    <location>
        <begin position="562"/>
        <end position="621"/>
    </location>
</feature>
<evidence type="ECO:0000256" key="11">
    <source>
        <dbReference type="ARBA" id="ARBA00035352"/>
    </source>
</evidence>
<name>A0A195CNX3_9HYME</name>
<evidence type="ECO:0000256" key="10">
    <source>
        <dbReference type="ARBA" id="ARBA00035197"/>
    </source>
</evidence>
<evidence type="ECO:0000256" key="9">
    <source>
        <dbReference type="ARBA" id="ARBA00023274"/>
    </source>
</evidence>
<dbReference type="InterPro" id="IPR014721">
    <property type="entry name" value="Ribsml_uS5_D2-typ_fold_subgr"/>
</dbReference>
<comment type="subcellular location">
    <subcellularLocation>
        <location evidence="2">Cytoplasm</location>
    </subcellularLocation>
</comment>
<dbReference type="Gene3D" id="3.30.420.100">
    <property type="match status" value="1"/>
</dbReference>
<gene>
    <name evidence="16" type="ORF">ALC62_06960</name>
</gene>
<keyword evidence="12" id="KW-0238">DNA-binding</keyword>
<keyword evidence="9" id="KW-0687">Ribonucleoprotein</keyword>
<dbReference type="PANTHER" id="PTHR23410:SF12">
    <property type="entry name" value="LARGE RIBOSOMAL SUBUNIT PROTEIN UL18"/>
    <property type="match status" value="1"/>
</dbReference>
<evidence type="ECO:0000256" key="6">
    <source>
        <dbReference type="ARBA" id="ARBA00022730"/>
    </source>
</evidence>
<evidence type="ECO:0000313" key="16">
    <source>
        <dbReference type="EMBL" id="KYN02177.1"/>
    </source>
</evidence>
<keyword evidence="5" id="KW-0963">Cytoplasm</keyword>
<keyword evidence="17" id="KW-1185">Reference proteome</keyword>
<dbReference type="InterPro" id="IPR057268">
    <property type="entry name" value="Ribosomal_L18"/>
</dbReference>
<dbReference type="SUPFAM" id="SSF54211">
    <property type="entry name" value="Ribosomal protein S5 domain 2-like"/>
    <property type="match status" value="1"/>
</dbReference>
<dbReference type="NCBIfam" id="TIGR00585">
    <property type="entry name" value="mutl"/>
    <property type="match status" value="1"/>
</dbReference>
<dbReference type="InterPro" id="IPR036890">
    <property type="entry name" value="HATPase_C_sf"/>
</dbReference>
<dbReference type="InterPro" id="IPR020568">
    <property type="entry name" value="Ribosomal_Su5_D2-typ_SF"/>
</dbReference>
<feature type="DNA-binding region" description="HMG box" evidence="12">
    <location>
        <begin position="562"/>
        <end position="621"/>
    </location>
</feature>
<evidence type="ECO:0000256" key="7">
    <source>
        <dbReference type="ARBA" id="ARBA00022884"/>
    </source>
</evidence>
<keyword evidence="8 16" id="KW-0689">Ribosomal protein</keyword>
<comment type="similarity">
    <text evidence="4">Belongs to the universal ribosomal protein uL18 family.</text>
</comment>
<accession>A0A195CNX3</accession>
<dbReference type="GO" id="GO:0003735">
    <property type="term" value="F:structural constituent of ribosome"/>
    <property type="evidence" value="ECO:0007669"/>
    <property type="project" value="InterPro"/>
</dbReference>
<dbReference type="GO" id="GO:0005524">
    <property type="term" value="F:ATP binding"/>
    <property type="evidence" value="ECO:0007669"/>
    <property type="project" value="InterPro"/>
</dbReference>
<comment type="similarity">
    <text evidence="3">Belongs to the DNA mismatch repair MutL/HexB family.</text>
</comment>
<dbReference type="SMART" id="SM01340">
    <property type="entry name" value="DNA_mis_repair"/>
    <property type="match status" value="1"/>
</dbReference>
<evidence type="ECO:0000256" key="1">
    <source>
        <dbReference type="ARBA" id="ARBA00004021"/>
    </source>
</evidence>